<proteinExistence type="predicted"/>
<dbReference type="RefSeq" id="WP_094996507.1">
    <property type="nucleotide sequence ID" value="NZ_BMJL01000006.1"/>
</dbReference>
<name>A0A223V3A5_9FLAO</name>
<dbReference type="OrthoDB" id="965642at2"/>
<dbReference type="Proteomes" id="UP000215244">
    <property type="component" value="Chromosome"/>
</dbReference>
<keyword evidence="2" id="KW-1185">Reference proteome</keyword>
<evidence type="ECO:0000313" key="2">
    <source>
        <dbReference type="Proteomes" id="UP000215244"/>
    </source>
</evidence>
<reference evidence="1 2" key="1">
    <citation type="submission" date="2017-08" db="EMBL/GenBank/DDBJ databases">
        <title>The complete genome sequence of Maribacter sp. B1, isolated from deep-sea sediment.</title>
        <authorList>
            <person name="Wu Y.-H."/>
            <person name="Cheng H."/>
            <person name="Xu X.-W."/>
        </authorList>
    </citation>
    <scope>NUCLEOTIDE SEQUENCE [LARGE SCALE GENOMIC DNA]</scope>
    <source>
        <strain evidence="1 2">B1</strain>
    </source>
</reference>
<sequence length="109" mass="12244">MERFECKQCGAKNSSLAKYCSGCGYRLPESIAIVTEIPDSNINKPEKGIGKKIDTLSFRGTMEPFLTNNLMTSPDMKVFREHKTTLGYNYKDKNGVFVLKLLVSSQVLE</sequence>
<dbReference type="AlphaFoldDB" id="A0A223V3A5"/>
<dbReference type="EMBL" id="CP022957">
    <property type="protein sequence ID" value="ASV29884.1"/>
    <property type="molecule type" value="Genomic_DNA"/>
</dbReference>
<protein>
    <submittedName>
        <fullName evidence="1">Uncharacterized protein</fullName>
    </submittedName>
</protein>
<dbReference type="KEGG" id="marb:CJ263_06420"/>
<gene>
    <name evidence="1" type="ORF">CJ263_06420</name>
</gene>
<accession>A0A223V3A5</accession>
<evidence type="ECO:0000313" key="1">
    <source>
        <dbReference type="EMBL" id="ASV29884.1"/>
    </source>
</evidence>
<organism evidence="1 2">
    <name type="scientific">Maribacter cobaltidurans</name>
    <dbReference type="NCBI Taxonomy" id="1178778"/>
    <lineage>
        <taxon>Bacteria</taxon>
        <taxon>Pseudomonadati</taxon>
        <taxon>Bacteroidota</taxon>
        <taxon>Flavobacteriia</taxon>
        <taxon>Flavobacteriales</taxon>
        <taxon>Flavobacteriaceae</taxon>
        <taxon>Maribacter</taxon>
    </lineage>
</organism>